<feature type="region of interest" description="Disordered" evidence="6">
    <location>
        <begin position="22"/>
        <end position="41"/>
    </location>
</feature>
<keyword evidence="3" id="KW-0804">Transcription</keyword>
<protein>
    <submittedName>
        <fullName evidence="7">Uncharacterized protein</fullName>
    </submittedName>
</protein>
<evidence type="ECO:0000256" key="3">
    <source>
        <dbReference type="ARBA" id="ARBA00023163"/>
    </source>
</evidence>
<keyword evidence="8" id="KW-1185">Reference proteome</keyword>
<keyword evidence="4" id="KW-0539">Nucleus</keyword>
<dbReference type="InterPro" id="IPR005202">
    <property type="entry name" value="TF_GRAS"/>
</dbReference>
<gene>
    <name evidence="7" type="ORF">K2173_000861</name>
</gene>
<evidence type="ECO:0000313" key="8">
    <source>
        <dbReference type="Proteomes" id="UP001159364"/>
    </source>
</evidence>
<keyword evidence="2" id="KW-0805">Transcription regulation</keyword>
<evidence type="ECO:0000256" key="6">
    <source>
        <dbReference type="SAM" id="MobiDB-lite"/>
    </source>
</evidence>
<reference evidence="7 8" key="1">
    <citation type="submission" date="2021-09" db="EMBL/GenBank/DDBJ databases">
        <title>Genomic insights and catalytic innovation underlie evolution of tropane alkaloids biosynthesis.</title>
        <authorList>
            <person name="Wang Y.-J."/>
            <person name="Tian T."/>
            <person name="Huang J.-P."/>
            <person name="Huang S.-X."/>
        </authorList>
    </citation>
    <scope>NUCLEOTIDE SEQUENCE [LARGE SCALE GENOMIC DNA]</scope>
    <source>
        <strain evidence="7">KIB-2018</strain>
        <tissue evidence="7">Leaf</tissue>
    </source>
</reference>
<proteinExistence type="inferred from homology"/>
<comment type="subcellular location">
    <subcellularLocation>
        <location evidence="1">Nucleus</location>
    </subcellularLocation>
</comment>
<feature type="compositionally biased region" description="Basic and acidic residues" evidence="6">
    <location>
        <begin position="28"/>
        <end position="41"/>
    </location>
</feature>
<dbReference type="AlphaFoldDB" id="A0AAV8S899"/>
<sequence>MSGALFPSTSFDFDGTQDGLYSSLGGSDQREMERRQEQFPLLEEPRRSPSLCLLPANKSNSLPLDEYLDSCFTAPRPPLHEIRKLENTFKHAKSLVQSSTVSFSLELLNSYGSGIKKLNLTQLNDAKDKACSGSKWNLSTEETMRVAGVRYIQFSEQSYDELSILMHPFGYALTGLSEQEIWNVELAHLLLAAAEKVGFRQFDCASRLLSRCEWIASNKANPVQRVVYCFAEALRERIDKEAGRSIPKPLGCQNPHGLSTSLAFLSHHQNVPLNPVIQLTTTQTIIENIGSARKLHVIDLEIRSGIQWTALMQALVERQQPTLRHFKITAVGCLRQRDRIHETGKRLENFAESMNIPFSYKVAYYSSWNEIREEQFDLAADESLIVSANITLRTMMSRPECLENLMRVIKNIGPSLMIVCEAEANLNSPAFVTRFIEALFYYSAQFDSINTCMSQNVEHRKEIEATFAHGIRDTVAMEGRERIARCVRIDVWRAFFSKFRMVEIGFSESSLYQANLVLQQSRNGNLCSLDKNGKSLLIGWKGTPLFSLSAWKFCRDKLGTWFINLGFEHAT</sequence>
<name>A0AAV8S899_9ROSI</name>
<accession>A0AAV8S899</accession>
<feature type="short sequence motif" description="VHIID" evidence="5">
    <location>
        <begin position="295"/>
        <end position="299"/>
    </location>
</feature>
<dbReference type="EMBL" id="JAIWQS010000012">
    <property type="protein sequence ID" value="KAJ8748289.1"/>
    <property type="molecule type" value="Genomic_DNA"/>
</dbReference>
<dbReference type="GO" id="GO:0005634">
    <property type="term" value="C:nucleus"/>
    <property type="evidence" value="ECO:0007669"/>
    <property type="project" value="UniProtKB-SubCell"/>
</dbReference>
<evidence type="ECO:0000256" key="2">
    <source>
        <dbReference type="ARBA" id="ARBA00023015"/>
    </source>
</evidence>
<dbReference type="Pfam" id="PF03514">
    <property type="entry name" value="GRAS"/>
    <property type="match status" value="1"/>
</dbReference>
<dbReference type="Proteomes" id="UP001159364">
    <property type="component" value="Linkage Group LG12"/>
</dbReference>
<dbReference type="PANTHER" id="PTHR31636">
    <property type="entry name" value="OSJNBA0084A10.13 PROTEIN-RELATED"/>
    <property type="match status" value="1"/>
</dbReference>
<evidence type="ECO:0000313" key="7">
    <source>
        <dbReference type="EMBL" id="KAJ8748289.1"/>
    </source>
</evidence>
<feature type="region of interest" description="SAW" evidence="5">
    <location>
        <begin position="476"/>
        <end position="552"/>
    </location>
</feature>
<organism evidence="7 8">
    <name type="scientific">Erythroxylum novogranatense</name>
    <dbReference type="NCBI Taxonomy" id="1862640"/>
    <lineage>
        <taxon>Eukaryota</taxon>
        <taxon>Viridiplantae</taxon>
        <taxon>Streptophyta</taxon>
        <taxon>Embryophyta</taxon>
        <taxon>Tracheophyta</taxon>
        <taxon>Spermatophyta</taxon>
        <taxon>Magnoliopsida</taxon>
        <taxon>eudicotyledons</taxon>
        <taxon>Gunneridae</taxon>
        <taxon>Pentapetalae</taxon>
        <taxon>rosids</taxon>
        <taxon>fabids</taxon>
        <taxon>Malpighiales</taxon>
        <taxon>Erythroxylaceae</taxon>
        <taxon>Erythroxylum</taxon>
    </lineage>
</organism>
<comment type="caution">
    <text evidence="5">Lacks conserved residue(s) required for the propagation of feature annotation.</text>
</comment>
<evidence type="ECO:0000256" key="5">
    <source>
        <dbReference type="PROSITE-ProRule" id="PRU01191"/>
    </source>
</evidence>
<comment type="caution">
    <text evidence="7">The sequence shown here is derived from an EMBL/GenBank/DDBJ whole genome shotgun (WGS) entry which is preliminary data.</text>
</comment>
<evidence type="ECO:0000256" key="4">
    <source>
        <dbReference type="ARBA" id="ARBA00023242"/>
    </source>
</evidence>
<evidence type="ECO:0000256" key="1">
    <source>
        <dbReference type="ARBA" id="ARBA00004123"/>
    </source>
</evidence>
<dbReference type="PROSITE" id="PS50985">
    <property type="entry name" value="GRAS"/>
    <property type="match status" value="1"/>
</dbReference>
<feature type="region of interest" description="Leucine repeat II (LRII)" evidence="5">
    <location>
        <begin position="342"/>
        <end position="374"/>
    </location>
</feature>
<comment type="similarity">
    <text evidence="5">Belongs to the GRAS family.</text>
</comment>